<organism evidence="2 5">
    <name type="scientific">Mycobacterium tuberculosis</name>
    <dbReference type="NCBI Taxonomy" id="1773"/>
    <lineage>
        <taxon>Bacteria</taxon>
        <taxon>Bacillati</taxon>
        <taxon>Actinomycetota</taxon>
        <taxon>Actinomycetes</taxon>
        <taxon>Mycobacteriales</taxon>
        <taxon>Mycobacteriaceae</taxon>
        <taxon>Mycobacterium</taxon>
        <taxon>Mycobacterium tuberculosis complex</taxon>
    </lineage>
</organism>
<gene>
    <name evidence="2" type="ORF">ERS007720_02328</name>
    <name evidence="3" type="ORF">ERS007739_04392</name>
</gene>
<evidence type="ECO:0000313" key="5">
    <source>
        <dbReference type="Proteomes" id="UP000044938"/>
    </source>
</evidence>
<dbReference type="EMBL" id="CSAJ01000291">
    <property type="protein sequence ID" value="COW31543.1"/>
    <property type="molecule type" value="Genomic_DNA"/>
</dbReference>
<dbReference type="AlphaFoldDB" id="A0A655J2H1"/>
<reference evidence="3" key="1">
    <citation type="submission" date="2015-03" db="EMBL/GenBank/DDBJ databases">
        <authorList>
            <consortium name="Pathogen Informatics"/>
            <person name="Murphy D."/>
        </authorList>
    </citation>
    <scope>NUCLEOTIDE SEQUENCE</scope>
    <source>
        <strain evidence="3">N09902308</strain>
    </source>
</reference>
<feature type="compositionally biased region" description="Low complexity" evidence="1">
    <location>
        <begin position="1"/>
        <end position="33"/>
    </location>
</feature>
<evidence type="ECO:0000313" key="3">
    <source>
        <dbReference type="EMBL" id="CPA14559.1"/>
    </source>
</evidence>
<feature type="region of interest" description="Disordered" evidence="1">
    <location>
        <begin position="1"/>
        <end position="107"/>
    </location>
</feature>
<dbReference type="Proteomes" id="UP000039021">
    <property type="component" value="Unassembled WGS sequence"/>
</dbReference>
<evidence type="ECO:0000313" key="4">
    <source>
        <dbReference type="Proteomes" id="UP000039021"/>
    </source>
</evidence>
<reference evidence="4 5" key="2">
    <citation type="submission" date="2015-03" db="EMBL/GenBank/DDBJ databases">
        <authorList>
            <consortium name="Pathogen Informatics"/>
        </authorList>
    </citation>
    <scope>NUCLEOTIDE SEQUENCE [LARGE SCALE GENOMIC DNA]</scope>
    <source>
        <strain evidence="2 5">M09401471</strain>
        <strain evidence="4">N09902308</strain>
    </source>
</reference>
<evidence type="ECO:0000313" key="2">
    <source>
        <dbReference type="EMBL" id="COW31543.1"/>
    </source>
</evidence>
<dbReference type="EMBL" id="CSBK01002719">
    <property type="protein sequence ID" value="CPA14559.1"/>
    <property type="molecule type" value="Genomic_DNA"/>
</dbReference>
<feature type="compositionally biased region" description="Polar residues" evidence="1">
    <location>
        <begin position="83"/>
        <end position="97"/>
    </location>
</feature>
<sequence>MAAAATPESMTTASPSTATTPAASSSARPNNASRRPRTLAHASPTVIGEPNTARPTMTVSMPLSSTPASQLTRRLAPNDADQPPTTAPVSSSGSPVTMSPKAVMGPNRATSEMICRVTTTMAVNPSVAFGLARM</sequence>
<feature type="compositionally biased region" description="Polar residues" evidence="1">
    <location>
        <begin position="53"/>
        <end position="72"/>
    </location>
</feature>
<evidence type="ECO:0000256" key="1">
    <source>
        <dbReference type="SAM" id="MobiDB-lite"/>
    </source>
</evidence>
<dbReference type="Proteomes" id="UP000044938">
    <property type="component" value="Unassembled WGS sequence"/>
</dbReference>
<name>A0A655J2H1_MYCTX</name>
<accession>A0A655J2H1</accession>
<protein>
    <submittedName>
        <fullName evidence="2">Uncharacterized protein</fullName>
    </submittedName>
</protein>
<proteinExistence type="predicted"/>